<organism evidence="1 2">
    <name type="scientific">Paragonimus skrjabini miyazakii</name>
    <dbReference type="NCBI Taxonomy" id="59628"/>
    <lineage>
        <taxon>Eukaryota</taxon>
        <taxon>Metazoa</taxon>
        <taxon>Spiralia</taxon>
        <taxon>Lophotrochozoa</taxon>
        <taxon>Platyhelminthes</taxon>
        <taxon>Trematoda</taxon>
        <taxon>Digenea</taxon>
        <taxon>Plagiorchiida</taxon>
        <taxon>Troglotremata</taxon>
        <taxon>Troglotrematidae</taxon>
        <taxon>Paragonimus</taxon>
    </lineage>
</organism>
<proteinExistence type="predicted"/>
<accession>A0A8S9YLU6</accession>
<dbReference type="OrthoDB" id="6271741at2759"/>
<sequence length="167" mass="18979">MVGSVSSKAVLYQKLAAMFPGRSAEGVKKRLIKVKWSGISKHGVQRATSEPRDEIQWSSDEGAVINISSDDSDVTVINVEQLEKERWRSQMLDHIINGLVKFNEPRIRSTDLLALARNVKFGRITDDAARSNLETIVAECFLIKWNFRVRKTRAVRKSLSKRLIRRG</sequence>
<dbReference type="EMBL" id="JTDE01005078">
    <property type="protein sequence ID" value="KAF7251391.1"/>
    <property type="molecule type" value="Genomic_DNA"/>
</dbReference>
<comment type="caution">
    <text evidence="1">The sequence shown here is derived from an EMBL/GenBank/DDBJ whole genome shotgun (WGS) entry which is preliminary data.</text>
</comment>
<protein>
    <submittedName>
        <fullName evidence="1">Uncharacterized protein</fullName>
    </submittedName>
</protein>
<reference evidence="1" key="1">
    <citation type="submission" date="2019-07" db="EMBL/GenBank/DDBJ databases">
        <title>Annotation for the trematode Paragonimus miyazaki's.</title>
        <authorList>
            <person name="Choi Y.-J."/>
        </authorList>
    </citation>
    <scope>NUCLEOTIDE SEQUENCE</scope>
    <source>
        <strain evidence="1">Japan</strain>
    </source>
</reference>
<name>A0A8S9YLU6_9TREM</name>
<evidence type="ECO:0000313" key="1">
    <source>
        <dbReference type="EMBL" id="KAF7251391.1"/>
    </source>
</evidence>
<dbReference type="AlphaFoldDB" id="A0A8S9YLU6"/>
<evidence type="ECO:0000313" key="2">
    <source>
        <dbReference type="Proteomes" id="UP000822476"/>
    </source>
</evidence>
<dbReference type="Proteomes" id="UP000822476">
    <property type="component" value="Unassembled WGS sequence"/>
</dbReference>
<keyword evidence="2" id="KW-1185">Reference proteome</keyword>
<gene>
    <name evidence="1" type="ORF">EG68_09060</name>
</gene>